<feature type="domain" description="Glutaredoxin" evidence="2">
    <location>
        <begin position="291"/>
        <end position="357"/>
    </location>
</feature>
<dbReference type="Pfam" id="PF23733">
    <property type="entry name" value="GRXCR1-2_C"/>
    <property type="match status" value="1"/>
</dbReference>
<organism evidence="3 4">
    <name type="scientific">Colocasia esculenta</name>
    <name type="common">Wild taro</name>
    <name type="synonym">Arum esculentum</name>
    <dbReference type="NCBI Taxonomy" id="4460"/>
    <lineage>
        <taxon>Eukaryota</taxon>
        <taxon>Viridiplantae</taxon>
        <taxon>Streptophyta</taxon>
        <taxon>Embryophyta</taxon>
        <taxon>Tracheophyta</taxon>
        <taxon>Spermatophyta</taxon>
        <taxon>Magnoliopsida</taxon>
        <taxon>Liliopsida</taxon>
        <taxon>Araceae</taxon>
        <taxon>Aroideae</taxon>
        <taxon>Colocasieae</taxon>
        <taxon>Colocasia</taxon>
    </lineage>
</organism>
<dbReference type="InterPro" id="IPR002109">
    <property type="entry name" value="Glutaredoxin"/>
</dbReference>
<dbReference type="Gene3D" id="3.40.30.10">
    <property type="entry name" value="Glutaredoxin"/>
    <property type="match status" value="1"/>
</dbReference>
<protein>
    <recommendedName>
        <fullName evidence="2">Glutaredoxin domain-containing protein</fullName>
    </recommendedName>
</protein>
<feature type="region of interest" description="Disordered" evidence="1">
    <location>
        <begin position="1"/>
        <end position="50"/>
    </location>
</feature>
<dbReference type="PROSITE" id="PS51354">
    <property type="entry name" value="GLUTAREDOXIN_2"/>
    <property type="match status" value="1"/>
</dbReference>
<sequence length="436" mass="47688">MKGMKGRILKKLRSIPKLGEPKQTPRILRVHASDGSPTSPPPVTPLGPRQLHLDEAPCACRVPGRTLQELPVVKEFKFQDQQQQEGHRTPSPNSRGAGLCNSTPPPFPEPDIIDVAELMKDLEEEDADDDDDGGLDEISDKENIRPGHAPWSAWAVTEDGAPPPPAKRRQPLSSSTPSPRSGSRGPPRRWCATPTSELLDDSPFRRPDPNSANLFDPDLLVAFEQAVMDHIRSYRREDGGIDLYQLLEQISNSEVSGTQTGATDNICEQEEDGNPWRGFELRCPPGGEDTVVLYTTTLRGIRKTFEDCGSVRFLLGCLRVRFCERDVSMHLGYREELWRVLGDRAVPPRLFVRGRYIGGADEVLGLHERGRLLPLLQGLPVDRPGGAPCRGCGGVGFVVCGGCSGSRKMVGFVTAEAARCPSCNENGLVVCALCSS</sequence>
<feature type="compositionally biased region" description="Low complexity" evidence="1">
    <location>
        <begin position="171"/>
        <end position="189"/>
    </location>
</feature>
<gene>
    <name evidence="3" type="ORF">Taro_035634</name>
</gene>
<feature type="compositionally biased region" description="Basic residues" evidence="1">
    <location>
        <begin position="1"/>
        <end position="14"/>
    </location>
</feature>
<dbReference type="AlphaFoldDB" id="A0A843VZF8"/>
<dbReference type="InterPro" id="IPR036249">
    <property type="entry name" value="Thioredoxin-like_sf"/>
</dbReference>
<dbReference type="Proteomes" id="UP000652761">
    <property type="component" value="Unassembled WGS sequence"/>
</dbReference>
<dbReference type="OrthoDB" id="423313at2759"/>
<dbReference type="PANTHER" id="PTHR45669">
    <property type="entry name" value="GLUTAREDOXIN DOMAIN-CONTAINING CYSTEINE-RICH PROTEIN CG12206-RELATED"/>
    <property type="match status" value="1"/>
</dbReference>
<comment type="caution">
    <text evidence="3">The sequence shown here is derived from an EMBL/GenBank/DDBJ whole genome shotgun (WGS) entry which is preliminary data.</text>
</comment>
<dbReference type="EMBL" id="NMUH01002930">
    <property type="protein sequence ID" value="MQM02862.1"/>
    <property type="molecule type" value="Genomic_DNA"/>
</dbReference>
<proteinExistence type="predicted"/>
<keyword evidence="4" id="KW-1185">Reference proteome</keyword>
<accession>A0A843VZF8</accession>
<feature type="region of interest" description="Disordered" evidence="1">
    <location>
        <begin position="124"/>
        <end position="209"/>
    </location>
</feature>
<feature type="compositionally biased region" description="Acidic residues" evidence="1">
    <location>
        <begin position="124"/>
        <end position="137"/>
    </location>
</feature>
<feature type="region of interest" description="Disordered" evidence="1">
    <location>
        <begin position="75"/>
        <end position="111"/>
    </location>
</feature>
<dbReference type="SUPFAM" id="SSF52833">
    <property type="entry name" value="Thioredoxin-like"/>
    <property type="match status" value="1"/>
</dbReference>
<evidence type="ECO:0000313" key="3">
    <source>
        <dbReference type="EMBL" id="MQM02862.1"/>
    </source>
</evidence>
<evidence type="ECO:0000259" key="2">
    <source>
        <dbReference type="Pfam" id="PF00462"/>
    </source>
</evidence>
<name>A0A843VZF8_COLES</name>
<evidence type="ECO:0000256" key="1">
    <source>
        <dbReference type="SAM" id="MobiDB-lite"/>
    </source>
</evidence>
<reference evidence="3" key="1">
    <citation type="submission" date="2017-07" db="EMBL/GenBank/DDBJ databases">
        <title>Taro Niue Genome Assembly and Annotation.</title>
        <authorList>
            <person name="Atibalentja N."/>
            <person name="Keating K."/>
            <person name="Fields C.J."/>
        </authorList>
    </citation>
    <scope>NUCLEOTIDE SEQUENCE</scope>
    <source>
        <strain evidence="3">Niue_2</strain>
        <tissue evidence="3">Leaf</tissue>
    </source>
</reference>
<evidence type="ECO:0000313" key="4">
    <source>
        <dbReference type="Proteomes" id="UP000652761"/>
    </source>
</evidence>
<dbReference type="Pfam" id="PF00462">
    <property type="entry name" value="Glutaredoxin"/>
    <property type="match status" value="1"/>
</dbReference>
<dbReference type="PANTHER" id="PTHR45669:SF14">
    <property type="entry name" value="EMB|CAB81925.1-RELATED"/>
    <property type="match status" value="1"/>
</dbReference>